<keyword evidence="6" id="KW-0804">Transcription</keyword>
<dbReference type="InterPro" id="IPR003657">
    <property type="entry name" value="WRKY_dom"/>
</dbReference>
<dbReference type="Pfam" id="PF03106">
    <property type="entry name" value="WRKY"/>
    <property type="match status" value="1"/>
</dbReference>
<keyword evidence="4" id="KW-0805">Transcription regulation</keyword>
<feature type="region of interest" description="Disordered" evidence="8">
    <location>
        <begin position="1"/>
        <end position="49"/>
    </location>
</feature>
<protein>
    <recommendedName>
        <fullName evidence="9">WRKY domain-containing protein</fullName>
    </recommendedName>
</protein>
<dbReference type="PANTHER" id="PTHR36766:SF55">
    <property type="entry name" value="OS11G0492900 PROTEIN"/>
    <property type="match status" value="1"/>
</dbReference>
<organism evidence="10 11">
    <name type="scientific">Urochloa decumbens</name>
    <dbReference type="NCBI Taxonomy" id="240449"/>
    <lineage>
        <taxon>Eukaryota</taxon>
        <taxon>Viridiplantae</taxon>
        <taxon>Streptophyta</taxon>
        <taxon>Embryophyta</taxon>
        <taxon>Tracheophyta</taxon>
        <taxon>Spermatophyta</taxon>
        <taxon>Magnoliopsida</taxon>
        <taxon>Liliopsida</taxon>
        <taxon>Poales</taxon>
        <taxon>Poaceae</taxon>
        <taxon>PACMAD clade</taxon>
        <taxon>Panicoideae</taxon>
        <taxon>Panicodae</taxon>
        <taxon>Paniceae</taxon>
        <taxon>Melinidinae</taxon>
        <taxon>Urochloa</taxon>
    </lineage>
</organism>
<dbReference type="GO" id="GO:0005634">
    <property type="term" value="C:nucleus"/>
    <property type="evidence" value="ECO:0007669"/>
    <property type="project" value="UniProtKB-SubCell"/>
</dbReference>
<dbReference type="InterPro" id="IPR056789">
    <property type="entry name" value="LRR_R13L1-DRL21"/>
</dbReference>
<gene>
    <name evidence="10" type="ORF">URODEC1_LOCUS107715</name>
</gene>
<dbReference type="InterPro" id="IPR027417">
    <property type="entry name" value="P-loop_NTPase"/>
</dbReference>
<keyword evidence="7" id="KW-0539">Nucleus</keyword>
<dbReference type="Proteomes" id="UP001497457">
    <property type="component" value="Chromosome 7b"/>
</dbReference>
<evidence type="ECO:0000256" key="7">
    <source>
        <dbReference type="ARBA" id="ARBA00023242"/>
    </source>
</evidence>
<evidence type="ECO:0000256" key="2">
    <source>
        <dbReference type="ARBA" id="ARBA00022614"/>
    </source>
</evidence>
<dbReference type="SMART" id="SM00774">
    <property type="entry name" value="WRKY"/>
    <property type="match status" value="1"/>
</dbReference>
<dbReference type="InterPro" id="IPR036576">
    <property type="entry name" value="WRKY_dom_sf"/>
</dbReference>
<dbReference type="PRINTS" id="PR00364">
    <property type="entry name" value="DISEASERSIST"/>
</dbReference>
<dbReference type="GO" id="GO:0006952">
    <property type="term" value="P:defense response"/>
    <property type="evidence" value="ECO:0007669"/>
    <property type="project" value="UniProtKB-KW"/>
</dbReference>
<feature type="domain" description="WRKY" evidence="9">
    <location>
        <begin position="1452"/>
        <end position="1519"/>
    </location>
</feature>
<evidence type="ECO:0000256" key="5">
    <source>
        <dbReference type="ARBA" id="ARBA00023125"/>
    </source>
</evidence>
<dbReference type="InterPro" id="IPR058922">
    <property type="entry name" value="WHD_DRP"/>
</dbReference>
<dbReference type="Pfam" id="PF00931">
    <property type="entry name" value="NB-ARC"/>
    <property type="match status" value="1"/>
</dbReference>
<dbReference type="InterPro" id="IPR036388">
    <property type="entry name" value="WH-like_DNA-bd_sf"/>
</dbReference>
<evidence type="ECO:0000313" key="10">
    <source>
        <dbReference type="EMBL" id="CAL5079642.1"/>
    </source>
</evidence>
<dbReference type="PANTHER" id="PTHR36766">
    <property type="entry name" value="PLANT BROAD-SPECTRUM MILDEW RESISTANCE PROTEIN RPW8"/>
    <property type="match status" value="1"/>
</dbReference>
<keyword evidence="3" id="KW-0611">Plant defense</keyword>
<dbReference type="SUPFAM" id="SSF52540">
    <property type="entry name" value="P-loop containing nucleoside triphosphate hydrolases"/>
    <property type="match status" value="1"/>
</dbReference>
<dbReference type="InterPro" id="IPR008889">
    <property type="entry name" value="VQ"/>
</dbReference>
<dbReference type="Pfam" id="PF23559">
    <property type="entry name" value="WHD_DRP"/>
    <property type="match status" value="1"/>
</dbReference>
<dbReference type="InterPro" id="IPR002182">
    <property type="entry name" value="NB-ARC"/>
</dbReference>
<evidence type="ECO:0000256" key="1">
    <source>
        <dbReference type="ARBA" id="ARBA00004123"/>
    </source>
</evidence>
<evidence type="ECO:0000313" key="11">
    <source>
        <dbReference type="Proteomes" id="UP001497457"/>
    </source>
</evidence>
<feature type="compositionally biased region" description="Basic and acidic residues" evidence="8">
    <location>
        <begin position="1546"/>
        <end position="1557"/>
    </location>
</feature>
<dbReference type="Gene3D" id="3.40.50.300">
    <property type="entry name" value="P-loop containing nucleotide triphosphate hydrolases"/>
    <property type="match status" value="1"/>
</dbReference>
<evidence type="ECO:0000256" key="8">
    <source>
        <dbReference type="SAM" id="MobiDB-lite"/>
    </source>
</evidence>
<sequence>MDTPGPSWRRSRPLPCPPLPQLAVSKDSHTIVKPSSQQPWPDPQHPRRRATTTIYTASPKPKLIHATPGEFKALVQRLTGQQCAAAVPADLEGSSSVSVIVAPAAAPPVLNLTSAEAPSGSAVGSLAGPLCSPGRVGILSPAAPPPAASSWQFPPLPLNPICLSSWLGDLFPFVLDAAGTRVVEGLGAPFVLNNRHSLLLAAPAVPSPATVSVPDFFSNVVPDIKSGHGDEAPAGPLGDPQVQVDMGCLIRRLFQQLVHVRTAISSSSSGTLPSDAWFSEVQRLSSDAEESLEDLNYKMILAMLGVGKQRKKVMLSNVSSTSPKTISTSFLPSSPQQLAILSITDKLESLEHGSPELSGGILADYSNFGSLISPLVTRCILLCRGILGFMTTVGAEHMKETLQLPVFAFDDLTYADHSKVTRMNPHSIPTSVIDPIYSLPIFTRSLLYLDLSSCSSFTQLPPSIGNLHNLAALNLSDCYSLRTLPMSLGGLKNLQILVLSCCRELRSLPVSLCELSKLRLLDLAGCSSLDNLPDSLVNLGHLENLNLSDCKELKELPQPFVNLQELKYLNLSGSHGVDLRAEYLRTLVNLKCLTLSPRTHVQGFPDSFQELANHLERLRWWKNNRVHPQCNPKAASMDSYTSYEQSIINRLLSDEDDISSKQILTSICIVGEGGMGKTELVQRIYSNRMILDTFNLRTWVNMCDEKRLLGKIVESTTFAYCSDTPISILQEIVIEELTGKRFLLVLDDSDNKTQYFWSYVQRLLIVCAKGSALIVTTKSNEVADLVRAMQTCYLSPVSKEECFMIFKRHILSSLDMSSYPQLESIGWKVVEKSGGNPMCVKALSGLLSHSEIGLSEIDMLVSGTTPALRLCYDLLPAHLQRCVKFCSLFPKDHIFIKHHIIRLWISHGFVFPEEGNQPEDTALHYFEELVCRCFFQHSPFHNEQDDEFVMHELFHDLATSVSKNEYFRCEEPFCSLPENICHLSVVLSDFKTVALPEEARNMQSFLVVRESFPVVRILHSNDFYVKFGFLRALNLSYTDILELPRSIGNMKHLRFLALNSTKIKGLPVEIGQVDTLQTLELKDCSSLTDLPESIRSLVKLRHLDVRKEPGNIKVGLPHGIGQLTDLQTLTEFNIGNNFSHCSIVELKNLNGIRGYVHVTGLQNIMTADDAKEANMVAKHFLEALTLEWSYSDECMDYGLGQDMANMILQNLQTNSNLQKLVVRNYAGNLFPMWMQDSYLSKLVSITLDSCYNCSELPYLGDLPSLKSLFIQRMNFIKTFGTMGNSLATEEKRPPRFSSLEELTLWEMYDLEFWTGTSKGDFPRICRLSISRCPKLKNLPPLLSLVHLTVHCGVQMPYFSEFPSLESLKIEGFHKIRSITFPHQLKMLKKLEISDCKELSSLFAHSLSVSDLKVMRCLKLDLIGSSLEDHLGRKVVGGRTRPTRRSMVLKTEADANVHHDGWQWSKYGEKYIFGSKFPRSYYRCIRRNSGCIAMKILQPNNADPNALSVMHISEHNHEFPNEPYLPLSSEQGTTRKRKESDVSGDENTTKRHVNDSFR</sequence>
<dbReference type="PROSITE" id="PS50811">
    <property type="entry name" value="WRKY"/>
    <property type="match status" value="1"/>
</dbReference>
<dbReference type="GO" id="GO:0003677">
    <property type="term" value="F:DNA binding"/>
    <property type="evidence" value="ECO:0007669"/>
    <property type="project" value="UniProtKB-KW"/>
</dbReference>
<dbReference type="EMBL" id="OZ075117">
    <property type="protein sequence ID" value="CAL5079642.1"/>
    <property type="molecule type" value="Genomic_DNA"/>
</dbReference>
<dbReference type="Gene3D" id="1.10.10.10">
    <property type="entry name" value="Winged helix-like DNA-binding domain superfamily/Winged helix DNA-binding domain"/>
    <property type="match status" value="1"/>
</dbReference>
<dbReference type="SUPFAM" id="SSF52058">
    <property type="entry name" value="L domain-like"/>
    <property type="match status" value="2"/>
</dbReference>
<dbReference type="SUPFAM" id="SSF118290">
    <property type="entry name" value="WRKY DNA-binding domain"/>
    <property type="match status" value="1"/>
</dbReference>
<comment type="subcellular location">
    <subcellularLocation>
        <location evidence="1">Nucleus</location>
    </subcellularLocation>
</comment>
<evidence type="ECO:0000256" key="6">
    <source>
        <dbReference type="ARBA" id="ARBA00023163"/>
    </source>
</evidence>
<reference evidence="10 11" key="2">
    <citation type="submission" date="2024-10" db="EMBL/GenBank/DDBJ databases">
        <authorList>
            <person name="Ryan C."/>
        </authorList>
    </citation>
    <scope>NUCLEOTIDE SEQUENCE [LARGE SCALE GENOMIC DNA]</scope>
</reference>
<name>A0ABC9FQX8_9POAL</name>
<evidence type="ECO:0000256" key="3">
    <source>
        <dbReference type="ARBA" id="ARBA00022821"/>
    </source>
</evidence>
<evidence type="ECO:0000259" key="9">
    <source>
        <dbReference type="PROSITE" id="PS50811"/>
    </source>
</evidence>
<dbReference type="InterPro" id="IPR032675">
    <property type="entry name" value="LRR_dom_sf"/>
</dbReference>
<keyword evidence="5" id="KW-0238">DNA-binding</keyword>
<reference evidence="11" key="1">
    <citation type="submission" date="2024-06" db="EMBL/GenBank/DDBJ databases">
        <authorList>
            <person name="Ryan C."/>
        </authorList>
    </citation>
    <scope>NUCLEOTIDE SEQUENCE [LARGE SCALE GENOMIC DNA]</scope>
</reference>
<keyword evidence="11" id="KW-1185">Reference proteome</keyword>
<evidence type="ECO:0000256" key="4">
    <source>
        <dbReference type="ARBA" id="ARBA00023015"/>
    </source>
</evidence>
<keyword evidence="2" id="KW-0433">Leucine-rich repeat</keyword>
<dbReference type="Gene3D" id="2.20.25.80">
    <property type="entry name" value="WRKY domain"/>
    <property type="match status" value="1"/>
</dbReference>
<feature type="region of interest" description="Disordered" evidence="8">
    <location>
        <begin position="1517"/>
        <end position="1557"/>
    </location>
</feature>
<dbReference type="Pfam" id="PF05678">
    <property type="entry name" value="VQ"/>
    <property type="match status" value="1"/>
</dbReference>
<accession>A0ABC9FQX8</accession>
<proteinExistence type="predicted"/>
<dbReference type="Pfam" id="PF25019">
    <property type="entry name" value="LRR_R13L1-DRL21"/>
    <property type="match status" value="1"/>
</dbReference>
<dbReference type="Gene3D" id="3.80.10.10">
    <property type="entry name" value="Ribonuclease Inhibitor"/>
    <property type="match status" value="4"/>
</dbReference>